<dbReference type="EMBL" id="MHRQ01000020">
    <property type="protein sequence ID" value="OHA26473.1"/>
    <property type="molecule type" value="Genomic_DNA"/>
</dbReference>
<evidence type="ECO:0000313" key="5">
    <source>
        <dbReference type="Proteomes" id="UP000177565"/>
    </source>
</evidence>
<dbReference type="InterPro" id="IPR004042">
    <property type="entry name" value="Intein_endonuc_central"/>
</dbReference>
<dbReference type="InterPro" id="IPR036844">
    <property type="entry name" value="Hint_dom_sf"/>
</dbReference>
<dbReference type="InterPro" id="IPR027434">
    <property type="entry name" value="Homing_endonucl"/>
</dbReference>
<comment type="caution">
    <text evidence="4">The sequence shown here is derived from an EMBL/GenBank/DDBJ whole genome shotgun (WGS) entry which is preliminary data.</text>
</comment>
<name>A0A1G2MRI6_9BACT</name>
<evidence type="ECO:0000256" key="2">
    <source>
        <dbReference type="ARBA" id="ARBA00023000"/>
    </source>
</evidence>
<dbReference type="Gene3D" id="3.10.28.10">
    <property type="entry name" value="Homing endonucleases"/>
    <property type="match status" value="1"/>
</dbReference>
<dbReference type="Gene3D" id="3.40.50.720">
    <property type="entry name" value="NAD(P)-binding Rossmann-like Domain"/>
    <property type="match status" value="2"/>
</dbReference>
<dbReference type="SUPFAM" id="SSF51735">
    <property type="entry name" value="NAD(P)-binding Rossmann-fold domains"/>
    <property type="match status" value="2"/>
</dbReference>
<dbReference type="SUPFAM" id="SSF55608">
    <property type="entry name" value="Homing endonucleases"/>
    <property type="match status" value="1"/>
</dbReference>
<dbReference type="InterPro" id="IPR016040">
    <property type="entry name" value="NAD(P)-bd_dom"/>
</dbReference>
<evidence type="ECO:0000256" key="1">
    <source>
        <dbReference type="ARBA" id="ARBA00022813"/>
    </source>
</evidence>
<feature type="domain" description="DOD-type homing endonuclease" evidence="3">
    <location>
        <begin position="223"/>
        <end position="354"/>
    </location>
</feature>
<dbReference type="PROSITE" id="PS50818">
    <property type="entry name" value="INTEIN_C_TER"/>
    <property type="match status" value="1"/>
</dbReference>
<accession>A0A1G2MRI6</accession>
<dbReference type="PROSITE" id="PS50819">
    <property type="entry name" value="INTEIN_ENDONUCLEASE"/>
    <property type="match status" value="1"/>
</dbReference>
<dbReference type="AlphaFoldDB" id="A0A1G2MRI6"/>
<dbReference type="SUPFAM" id="SSF51294">
    <property type="entry name" value="Hedgehog/intein (Hint) domain"/>
    <property type="match status" value="1"/>
</dbReference>
<dbReference type="GO" id="GO:0004519">
    <property type="term" value="F:endonuclease activity"/>
    <property type="evidence" value="ECO:0007669"/>
    <property type="project" value="InterPro"/>
</dbReference>
<sequence length="681" mass="78341">MSTLNNKTILICGGAGFIGSNFTRYILEKYPLAMVVNYDKLTYSGNVDNIREHSDNPRHIFIQGDVADEKQLSSVFVMYKPDYVINFAAESITETTYIPLHTSKGTTMLTFGELWEQQKKKHAVEKTERGEAIFLNHHNVKVLSFLNEGQWMPLRALTRHWYKGKIIRLIQKHGIVEATPNHSIYASNLELKNPTDNPEVLVLRNVNENNKKYRSVSKELLQFLAAFITEGSTTFNKANGSYITEISQADKKWLERIAGSGKKLFGITGNIAKNRSVYRLQFNNKKLFYYLKKECGTYAVNKQMPSFIFDLSPNLREFFWQKLLEGDGTNDGRYTTVSPKLANQLGLLLTLQNISYTVHERKFKNKKWKTAYSFRTGKNSHYGLSNKKQEIVEYDGWVYDAEVGLSHNFVCGIGNVVCHNTHVDRSIHVGAKEFILTNVLGVFNILERIKASGNVSKYVQVSTDEVYGSLELDSTERFHEKTRYTPSAPYAATKAGGDHLCNAYFKTWGVPVVVTHCSNNYGPYQYPEKLIPFFIVRMLEGKKLPIYGDGKHIRDWIYVLDHCRALELCLFEGLAGQKYHIGADNEINNLQIAELILQKFGRDSSWIEFVAERPGHDRRYAIDSTKIRMELGWEPLYNFQFAFDATVDWYLNNPTWIENVRQRTGVFNPHIDLWKIHEIKI</sequence>
<dbReference type="Gene3D" id="2.170.16.10">
    <property type="entry name" value="Hedgehog/Intein (Hint) domain"/>
    <property type="match status" value="1"/>
</dbReference>
<organism evidence="4 5">
    <name type="scientific">Candidatus Taylorbacteria bacterium RIFCSPHIGHO2_02_FULL_46_13</name>
    <dbReference type="NCBI Taxonomy" id="1802312"/>
    <lineage>
        <taxon>Bacteria</taxon>
        <taxon>Candidatus Tayloriibacteriota</taxon>
    </lineage>
</organism>
<dbReference type="Proteomes" id="UP000177565">
    <property type="component" value="Unassembled WGS sequence"/>
</dbReference>
<keyword evidence="2" id="KW-0651">Protein splicing</keyword>
<dbReference type="InterPro" id="IPR030934">
    <property type="entry name" value="Intein_C"/>
</dbReference>
<dbReference type="PANTHER" id="PTHR43000">
    <property type="entry name" value="DTDP-D-GLUCOSE 4,6-DEHYDRATASE-RELATED"/>
    <property type="match status" value="1"/>
</dbReference>
<dbReference type="InterPro" id="IPR036291">
    <property type="entry name" value="NAD(P)-bd_dom_sf"/>
</dbReference>
<dbReference type="Pfam" id="PF16363">
    <property type="entry name" value="GDP_Man_Dehyd"/>
    <property type="match status" value="2"/>
</dbReference>
<evidence type="ECO:0000313" key="4">
    <source>
        <dbReference type="EMBL" id="OHA26473.1"/>
    </source>
</evidence>
<reference evidence="4 5" key="1">
    <citation type="journal article" date="2016" name="Nat. Commun.">
        <title>Thousands of microbial genomes shed light on interconnected biogeochemical processes in an aquifer system.</title>
        <authorList>
            <person name="Anantharaman K."/>
            <person name="Brown C.T."/>
            <person name="Hug L.A."/>
            <person name="Sharon I."/>
            <person name="Castelle C.J."/>
            <person name="Probst A.J."/>
            <person name="Thomas B.C."/>
            <person name="Singh A."/>
            <person name="Wilkins M.J."/>
            <person name="Karaoz U."/>
            <person name="Brodie E.L."/>
            <person name="Williams K.H."/>
            <person name="Hubbard S.S."/>
            <person name="Banfield J.F."/>
        </authorList>
    </citation>
    <scope>NUCLEOTIDE SEQUENCE [LARGE SCALE GENOMIC DNA]</scope>
</reference>
<protein>
    <recommendedName>
        <fullName evidence="3">DOD-type homing endonuclease domain-containing protein</fullName>
    </recommendedName>
</protein>
<gene>
    <name evidence="4" type="ORF">A3C06_02760</name>
</gene>
<dbReference type="STRING" id="1802312.A3C06_02760"/>
<evidence type="ECO:0000259" key="3">
    <source>
        <dbReference type="PROSITE" id="PS50819"/>
    </source>
</evidence>
<keyword evidence="1" id="KW-0068">Autocatalytic cleavage</keyword>
<proteinExistence type="predicted"/>